<feature type="compositionally biased region" description="Polar residues" evidence="1">
    <location>
        <begin position="269"/>
        <end position="281"/>
    </location>
</feature>
<feature type="compositionally biased region" description="Polar residues" evidence="1">
    <location>
        <begin position="223"/>
        <end position="237"/>
    </location>
</feature>
<evidence type="ECO:0000313" key="3">
    <source>
        <dbReference type="Proteomes" id="UP000240760"/>
    </source>
</evidence>
<dbReference type="EMBL" id="KZ679126">
    <property type="protein sequence ID" value="PTB81230.1"/>
    <property type="molecule type" value="Genomic_DNA"/>
</dbReference>
<gene>
    <name evidence="2" type="ORF">M440DRAFT_1010747</name>
</gene>
<reference evidence="2 3" key="1">
    <citation type="submission" date="2016-07" db="EMBL/GenBank/DDBJ databases">
        <title>Multiple horizontal gene transfer events from other fungi enriched the ability of initially mycotrophic Trichoderma (Ascomycota) to feed on dead plant biomass.</title>
        <authorList>
            <consortium name="DOE Joint Genome Institute"/>
            <person name="Aerts A."/>
            <person name="Atanasova L."/>
            <person name="Chenthamara K."/>
            <person name="Zhang J."/>
            <person name="Grujic M."/>
            <person name="Henrissat B."/>
            <person name="Kuo A."/>
            <person name="Salamov A."/>
            <person name="Lipzen A."/>
            <person name="Labutti K."/>
            <person name="Barry K."/>
            <person name="Miao Y."/>
            <person name="Rahimi M.J."/>
            <person name="Shen Q."/>
            <person name="Grigoriev I.V."/>
            <person name="Kubicek C.P."/>
            <person name="Druzhinina I.S."/>
        </authorList>
    </citation>
    <scope>NUCLEOTIDE SEQUENCE [LARGE SCALE GENOMIC DNA]</scope>
    <source>
        <strain evidence="2 3">ATCC 18648</strain>
    </source>
</reference>
<proteinExistence type="predicted"/>
<protein>
    <submittedName>
        <fullName evidence="2">Uncharacterized protein</fullName>
    </submittedName>
</protein>
<sequence>MPPFDNAPSFYKVSTLSRWYNDAVPELHDPELLWDVYWRRFNTMPIPILPYDEYFEKALEIAKVAKDKEDFERIFEERNAQAWKELQGFMLDASYQTVYHKDIFPCEDALRKVKAVARSGYLMDFIKLLKGSAFGWEADEVRDARIDNVPSGEEALVDRQADVDSEYTDQGESFAPEMLDWDELVAKSRAYKKALQRHGASTASASAPREASDAAVCADGDRPTTQQDTASSRTASNSERDRFKGPQDLQRKRKRVPVGDDMIHAPEPDQSSISRPENNGSVIGEPPPLVSDNDREHKRRRLDDSTTMAHINASSEPNGSISKKRPLCDGDGEGDEQRPKRQKLDPPHQQLPETEPNASRINKRSIRDDNDDDDDLNSQGHKRQKLDSSSQQHADADSARGKIDKSMSKKRSRCDNDNDNDIDDNTNNDGQRHKRQRLDSSSQRQAEADAKKSRPSSKQRSSRSRPKRGSANSAPENIRTRSLNRIRPSTFWELDHTGKASVRI</sequence>
<feature type="compositionally biased region" description="Polar residues" evidence="1">
    <location>
        <begin position="305"/>
        <end position="321"/>
    </location>
</feature>
<keyword evidence="3" id="KW-1185">Reference proteome</keyword>
<feature type="compositionally biased region" description="Basic residues" evidence="1">
    <location>
        <begin position="453"/>
        <end position="468"/>
    </location>
</feature>
<feature type="compositionally biased region" description="Polar residues" evidence="1">
    <location>
        <begin position="470"/>
        <end position="483"/>
    </location>
</feature>
<feature type="compositionally biased region" description="Acidic residues" evidence="1">
    <location>
        <begin position="417"/>
        <end position="426"/>
    </location>
</feature>
<feature type="compositionally biased region" description="Basic and acidic residues" evidence="1">
    <location>
        <begin position="292"/>
        <end position="304"/>
    </location>
</feature>
<evidence type="ECO:0000313" key="2">
    <source>
        <dbReference type="EMBL" id="PTB81230.1"/>
    </source>
</evidence>
<feature type="compositionally biased region" description="Basic and acidic residues" evidence="1">
    <location>
        <begin position="335"/>
        <end position="346"/>
    </location>
</feature>
<organism evidence="2 3">
    <name type="scientific">Trichoderma longibrachiatum ATCC 18648</name>
    <dbReference type="NCBI Taxonomy" id="983965"/>
    <lineage>
        <taxon>Eukaryota</taxon>
        <taxon>Fungi</taxon>
        <taxon>Dikarya</taxon>
        <taxon>Ascomycota</taxon>
        <taxon>Pezizomycotina</taxon>
        <taxon>Sordariomycetes</taxon>
        <taxon>Hypocreomycetidae</taxon>
        <taxon>Hypocreales</taxon>
        <taxon>Hypocreaceae</taxon>
        <taxon>Trichoderma</taxon>
    </lineage>
</organism>
<evidence type="ECO:0000256" key="1">
    <source>
        <dbReference type="SAM" id="MobiDB-lite"/>
    </source>
</evidence>
<dbReference type="Proteomes" id="UP000240760">
    <property type="component" value="Unassembled WGS sequence"/>
</dbReference>
<dbReference type="AlphaFoldDB" id="A0A2T4CI53"/>
<feature type="compositionally biased region" description="Basic and acidic residues" evidence="1">
    <location>
        <begin position="257"/>
        <end position="267"/>
    </location>
</feature>
<accession>A0A2T4CI53</accession>
<feature type="region of interest" description="Disordered" evidence="1">
    <location>
        <begin position="200"/>
        <end position="490"/>
    </location>
</feature>
<feature type="compositionally biased region" description="Basic and acidic residues" evidence="1">
    <location>
        <begin position="394"/>
        <end position="407"/>
    </location>
</feature>
<dbReference type="OrthoDB" id="4900702at2759"/>
<name>A0A2T4CI53_TRILO</name>